<dbReference type="PROSITE" id="PS50994">
    <property type="entry name" value="INTEGRASE"/>
    <property type="match status" value="1"/>
</dbReference>
<dbReference type="InterPro" id="IPR012337">
    <property type="entry name" value="RNaseH-like_sf"/>
</dbReference>
<dbReference type="GO" id="GO:0003676">
    <property type="term" value="F:nucleic acid binding"/>
    <property type="evidence" value="ECO:0007669"/>
    <property type="project" value="InterPro"/>
</dbReference>
<organism evidence="2 3">
    <name type="scientific">Ignelater luminosus</name>
    <name type="common">Cucubano</name>
    <name type="synonym">Pyrophorus luminosus</name>
    <dbReference type="NCBI Taxonomy" id="2038154"/>
    <lineage>
        <taxon>Eukaryota</taxon>
        <taxon>Metazoa</taxon>
        <taxon>Ecdysozoa</taxon>
        <taxon>Arthropoda</taxon>
        <taxon>Hexapoda</taxon>
        <taxon>Insecta</taxon>
        <taxon>Pterygota</taxon>
        <taxon>Neoptera</taxon>
        <taxon>Endopterygota</taxon>
        <taxon>Coleoptera</taxon>
        <taxon>Polyphaga</taxon>
        <taxon>Elateriformia</taxon>
        <taxon>Elateroidea</taxon>
        <taxon>Elateridae</taxon>
        <taxon>Agrypninae</taxon>
        <taxon>Pyrophorini</taxon>
        <taxon>Ignelater</taxon>
    </lineage>
</organism>
<dbReference type="AlphaFoldDB" id="A0A8K0CDI5"/>
<accession>A0A8K0CDI5</accession>
<protein>
    <recommendedName>
        <fullName evidence="1">Integrase catalytic domain-containing protein</fullName>
    </recommendedName>
</protein>
<dbReference type="Proteomes" id="UP000801492">
    <property type="component" value="Unassembled WGS sequence"/>
</dbReference>
<dbReference type="InterPro" id="IPR001584">
    <property type="entry name" value="Integrase_cat-core"/>
</dbReference>
<dbReference type="PANTHER" id="PTHR37984:SF5">
    <property type="entry name" value="PROTEIN NYNRIN-LIKE"/>
    <property type="match status" value="1"/>
</dbReference>
<dbReference type="InterPro" id="IPR050951">
    <property type="entry name" value="Retrovirus_Pol_polyprotein"/>
</dbReference>
<dbReference type="GO" id="GO:0015074">
    <property type="term" value="P:DNA integration"/>
    <property type="evidence" value="ECO:0007669"/>
    <property type="project" value="InterPro"/>
</dbReference>
<proteinExistence type="predicted"/>
<evidence type="ECO:0000313" key="2">
    <source>
        <dbReference type="EMBL" id="KAF2885293.1"/>
    </source>
</evidence>
<gene>
    <name evidence="2" type="ORF">ILUMI_20881</name>
</gene>
<dbReference type="SUPFAM" id="SSF53098">
    <property type="entry name" value="Ribonuclease H-like"/>
    <property type="match status" value="1"/>
</dbReference>
<dbReference type="EMBL" id="VTPC01089972">
    <property type="protein sequence ID" value="KAF2885293.1"/>
    <property type="molecule type" value="Genomic_DNA"/>
</dbReference>
<keyword evidence="3" id="KW-1185">Reference proteome</keyword>
<dbReference type="Gene3D" id="3.30.420.10">
    <property type="entry name" value="Ribonuclease H-like superfamily/Ribonuclease H"/>
    <property type="match status" value="1"/>
</dbReference>
<reference evidence="2" key="1">
    <citation type="submission" date="2019-08" db="EMBL/GenBank/DDBJ databases">
        <title>The genome of the North American firefly Photinus pyralis.</title>
        <authorList>
            <consortium name="Photinus pyralis genome working group"/>
            <person name="Fallon T.R."/>
            <person name="Sander Lower S.E."/>
            <person name="Weng J.-K."/>
        </authorList>
    </citation>
    <scope>NUCLEOTIDE SEQUENCE</scope>
    <source>
        <strain evidence="2">TRF0915ILg1</strain>
        <tissue evidence="2">Whole body</tissue>
    </source>
</reference>
<dbReference type="PANTHER" id="PTHR37984">
    <property type="entry name" value="PROTEIN CBG26694"/>
    <property type="match status" value="1"/>
</dbReference>
<evidence type="ECO:0000259" key="1">
    <source>
        <dbReference type="PROSITE" id="PS50994"/>
    </source>
</evidence>
<dbReference type="InterPro" id="IPR036397">
    <property type="entry name" value="RNaseH_sf"/>
</dbReference>
<name>A0A8K0CDI5_IGNLU</name>
<comment type="caution">
    <text evidence="2">The sequence shown here is derived from an EMBL/GenBank/DDBJ whole genome shotgun (WGS) entry which is preliminary data.</text>
</comment>
<sequence>MVKKLLLEDENLTFANACKIIGDLESVMQTADQFGDNNNAGSVNMSAVSYVNSRRGRVAMPRGRGRYNKQLHRGAWTCYKCELRGYTARFCPNNDVKTADSVMAAINSNPCLSISGVADLRPLTKTLYINKVELKVYVDCGSSVTMWSLSTYNAKLSNHKLLLYIGTCLAANGASLNIYGIMHILFSKTICSNNGEPFASQEFKQYCQYKGIKLAFSPSYSPQPDGLAKRAVQTFKRMLTKSVLDNSNKDDILTDCLFSFRATPSSVTGVSPIVAILT</sequence>
<feature type="domain" description="Integrase catalytic" evidence="1">
    <location>
        <begin position="106"/>
        <end position="278"/>
    </location>
</feature>
<dbReference type="OrthoDB" id="6783654at2759"/>
<evidence type="ECO:0000313" key="3">
    <source>
        <dbReference type="Proteomes" id="UP000801492"/>
    </source>
</evidence>